<evidence type="ECO:0000313" key="8">
    <source>
        <dbReference type="EMBL" id="AMK75966.1"/>
    </source>
</evidence>
<evidence type="ECO:0000313" key="9">
    <source>
        <dbReference type="Proteomes" id="UP000030512"/>
    </source>
</evidence>
<keyword evidence="9" id="KW-1185">Reference proteome</keyword>
<accession>A0A126T1K5</accession>
<dbReference type="GO" id="GO:0000976">
    <property type="term" value="F:transcription cis-regulatory region binding"/>
    <property type="evidence" value="ECO:0007669"/>
    <property type="project" value="TreeGrafter"/>
</dbReference>
<reference evidence="8 9" key="1">
    <citation type="journal article" date="2015" name="Environ. Microbiol.">
        <title>Methane oxidation coupled to nitrate reduction under hypoxia by the Gammaproteobacterium Methylomonas denitrificans, sp. nov. type strain FJG1.</title>
        <authorList>
            <person name="Kits K.D."/>
            <person name="Klotz M.G."/>
            <person name="Stein L.Y."/>
        </authorList>
    </citation>
    <scope>NUCLEOTIDE SEQUENCE [LARGE SCALE GENOMIC DNA]</scope>
    <source>
        <strain evidence="8 9">FJG1</strain>
    </source>
</reference>
<dbReference type="GO" id="GO:0016301">
    <property type="term" value="F:kinase activity"/>
    <property type="evidence" value="ECO:0007669"/>
    <property type="project" value="UniProtKB-KW"/>
</dbReference>
<dbReference type="Proteomes" id="UP000030512">
    <property type="component" value="Chromosome"/>
</dbReference>
<sequence length="406" mass="45993">MSSNVDILIVDDDKVVQKIVKRSLESEGITVRSALNGEDGLAKAYNSTPDIILLDVEMPGLSGYEVCHQLRENPRTSNVPVVFISSHSSLRERMQGYEAGADDYLVKPFDPEHLMAKIRVLIKYLEQKASLEKQYKLAEKAALTAMAGTSELGVAMDFMTKIFSYNNYETLAQGFFLATGKFGLNCCLLIMDEGESYWFATDGNISPLEKEMIEMAEKEPRIIDFGSRTIVNYPGICLLIRNMPIEDMERYGRTKDILPVFLQGMEAKIHALQTELALMQQSEDLLRSFGRIRTDLYYLAKTLMTNQEDSAKVMHQMIRDLNLDLLRMALDDDQEKYLLNRIESAIEEAAKRIDASPFIANSLSNVFLNLKTVTRKQRLLVETFIARHTAGPAEEVVIEDDNIELF</sequence>
<dbReference type="PANTHER" id="PTHR48111">
    <property type="entry name" value="REGULATOR OF RPOS"/>
    <property type="match status" value="1"/>
</dbReference>
<name>A0A126T1K5_9GAMM</name>
<dbReference type="Pfam" id="PF00072">
    <property type="entry name" value="Response_reg"/>
    <property type="match status" value="1"/>
</dbReference>
<dbReference type="Gene3D" id="3.40.50.2300">
    <property type="match status" value="1"/>
</dbReference>
<dbReference type="EMBL" id="CP014476">
    <property type="protein sequence ID" value="AMK75966.1"/>
    <property type="molecule type" value="Genomic_DNA"/>
</dbReference>
<evidence type="ECO:0000256" key="5">
    <source>
        <dbReference type="ARBA" id="ARBA00023163"/>
    </source>
</evidence>
<dbReference type="STRING" id="1538553.JT25_005585"/>
<dbReference type="RefSeq" id="WP_062327892.1">
    <property type="nucleotide sequence ID" value="NZ_CP014476.1"/>
</dbReference>
<dbReference type="InterPro" id="IPR001789">
    <property type="entry name" value="Sig_transdc_resp-reg_receiver"/>
</dbReference>
<dbReference type="OrthoDB" id="8874570at2"/>
<keyword evidence="2" id="KW-0902">Two-component regulatory system</keyword>
<organism evidence="8 9">
    <name type="scientific">Methylomonas denitrificans</name>
    <dbReference type="NCBI Taxonomy" id="1538553"/>
    <lineage>
        <taxon>Bacteria</taxon>
        <taxon>Pseudomonadati</taxon>
        <taxon>Pseudomonadota</taxon>
        <taxon>Gammaproteobacteria</taxon>
        <taxon>Methylococcales</taxon>
        <taxon>Methylococcaceae</taxon>
        <taxon>Methylomonas</taxon>
    </lineage>
</organism>
<evidence type="ECO:0000256" key="4">
    <source>
        <dbReference type="ARBA" id="ARBA00023125"/>
    </source>
</evidence>
<evidence type="ECO:0000256" key="1">
    <source>
        <dbReference type="ARBA" id="ARBA00022553"/>
    </source>
</evidence>
<dbReference type="SMART" id="SM00448">
    <property type="entry name" value="REC"/>
    <property type="match status" value="1"/>
</dbReference>
<proteinExistence type="predicted"/>
<evidence type="ECO:0000259" key="7">
    <source>
        <dbReference type="PROSITE" id="PS50110"/>
    </source>
</evidence>
<keyword evidence="3" id="KW-0805">Transcription regulation</keyword>
<dbReference type="AlphaFoldDB" id="A0A126T1K5"/>
<dbReference type="GO" id="GO:0005829">
    <property type="term" value="C:cytosol"/>
    <property type="evidence" value="ECO:0007669"/>
    <property type="project" value="TreeGrafter"/>
</dbReference>
<keyword evidence="8" id="KW-0808">Transferase</keyword>
<dbReference type="InterPro" id="IPR039420">
    <property type="entry name" value="WalR-like"/>
</dbReference>
<dbReference type="PROSITE" id="PS50110">
    <property type="entry name" value="RESPONSE_REGULATORY"/>
    <property type="match status" value="1"/>
</dbReference>
<keyword evidence="1 6" id="KW-0597">Phosphoprotein</keyword>
<dbReference type="GO" id="GO:0000156">
    <property type="term" value="F:phosphorelay response regulator activity"/>
    <property type="evidence" value="ECO:0007669"/>
    <property type="project" value="TreeGrafter"/>
</dbReference>
<dbReference type="SUPFAM" id="SSF52172">
    <property type="entry name" value="CheY-like"/>
    <property type="match status" value="1"/>
</dbReference>
<feature type="domain" description="Response regulatory" evidence="7">
    <location>
        <begin position="6"/>
        <end position="122"/>
    </location>
</feature>
<feature type="modified residue" description="4-aspartylphosphate" evidence="6">
    <location>
        <position position="55"/>
    </location>
</feature>
<dbReference type="PANTHER" id="PTHR48111:SF1">
    <property type="entry name" value="TWO-COMPONENT RESPONSE REGULATOR ORR33"/>
    <property type="match status" value="1"/>
</dbReference>
<dbReference type="GO" id="GO:0006355">
    <property type="term" value="P:regulation of DNA-templated transcription"/>
    <property type="evidence" value="ECO:0007669"/>
    <property type="project" value="TreeGrafter"/>
</dbReference>
<evidence type="ECO:0000256" key="3">
    <source>
        <dbReference type="ARBA" id="ARBA00023015"/>
    </source>
</evidence>
<keyword evidence="5" id="KW-0804">Transcription</keyword>
<keyword evidence="8" id="KW-0418">Kinase</keyword>
<gene>
    <name evidence="8" type="ORF">JT25_005585</name>
</gene>
<dbReference type="GO" id="GO:0032993">
    <property type="term" value="C:protein-DNA complex"/>
    <property type="evidence" value="ECO:0007669"/>
    <property type="project" value="TreeGrafter"/>
</dbReference>
<dbReference type="KEGG" id="mdn:JT25_005585"/>
<protein>
    <submittedName>
        <fullName evidence="8">Histidine kinase</fullName>
    </submittedName>
</protein>
<keyword evidence="4" id="KW-0238">DNA-binding</keyword>
<dbReference type="InterPro" id="IPR011006">
    <property type="entry name" value="CheY-like_superfamily"/>
</dbReference>
<evidence type="ECO:0000256" key="2">
    <source>
        <dbReference type="ARBA" id="ARBA00023012"/>
    </source>
</evidence>
<evidence type="ECO:0000256" key="6">
    <source>
        <dbReference type="PROSITE-ProRule" id="PRU00169"/>
    </source>
</evidence>